<dbReference type="EMBL" id="JADGJW010000615">
    <property type="protein sequence ID" value="KAJ3214505.1"/>
    <property type="molecule type" value="Genomic_DNA"/>
</dbReference>
<comment type="similarity">
    <text evidence="1">Belongs to the VPS26 family.</text>
</comment>
<dbReference type="InterPro" id="IPR028934">
    <property type="entry name" value="Vps26-related"/>
</dbReference>
<dbReference type="GO" id="GO:0006886">
    <property type="term" value="P:intracellular protein transport"/>
    <property type="evidence" value="ECO:0007669"/>
    <property type="project" value="InterPro"/>
</dbReference>
<dbReference type="FunFam" id="2.60.40.640:FF:000010">
    <property type="entry name" value="Vacuolar protein sorting-associated protein 26"/>
    <property type="match status" value="1"/>
</dbReference>
<dbReference type="Pfam" id="PF03643">
    <property type="entry name" value="Vps26"/>
    <property type="match status" value="1"/>
</dbReference>
<comment type="caution">
    <text evidence="5">The sequence shown here is derived from an EMBL/GenBank/DDBJ whole genome shotgun (WGS) entry which is preliminary data.</text>
</comment>
<feature type="transmembrane region" description="Helical" evidence="4">
    <location>
        <begin position="12"/>
        <end position="37"/>
    </location>
</feature>
<evidence type="ECO:0000313" key="5">
    <source>
        <dbReference type="EMBL" id="KAJ3214505.1"/>
    </source>
</evidence>
<dbReference type="InterPro" id="IPR014752">
    <property type="entry name" value="Arrestin-like_C"/>
</dbReference>
<evidence type="ECO:0000313" key="6">
    <source>
        <dbReference type="Proteomes" id="UP001211065"/>
    </source>
</evidence>
<evidence type="ECO:0000256" key="1">
    <source>
        <dbReference type="ARBA" id="ARBA00009100"/>
    </source>
</evidence>
<dbReference type="PANTHER" id="PTHR12233">
    <property type="entry name" value="VACUOLAR PROTEIN SORTING 26 RELATED"/>
    <property type="match status" value="1"/>
</dbReference>
<evidence type="ECO:0000256" key="3">
    <source>
        <dbReference type="ARBA" id="ARBA00022927"/>
    </source>
</evidence>
<name>A0AAD5XXZ8_9FUNG</name>
<reference evidence="5" key="1">
    <citation type="submission" date="2020-05" db="EMBL/GenBank/DDBJ databases">
        <title>Phylogenomic resolution of chytrid fungi.</title>
        <authorList>
            <person name="Stajich J.E."/>
            <person name="Amses K."/>
            <person name="Simmons R."/>
            <person name="Seto K."/>
            <person name="Myers J."/>
            <person name="Bonds A."/>
            <person name="Quandt C.A."/>
            <person name="Barry K."/>
            <person name="Liu P."/>
            <person name="Grigoriev I."/>
            <person name="Longcore J.E."/>
            <person name="James T.Y."/>
        </authorList>
    </citation>
    <scope>NUCLEOTIDE SEQUENCE</scope>
    <source>
        <strain evidence="5">JEL0476</strain>
    </source>
</reference>
<sequence length="407" mass="47215">MDLDSNWVVDLWLQILLTNYCALEVVVANFIFASIVLTNLNRVGKFTASVGLAPNTNVRLDLGNCWHHHVFGTGVRKNLNTQQFNIINSNEYQSIFGLGTQVDIEIAFNEDENSLKKRSYVDVKTQEKQKQKFPLYFDGEAVSGKVMVRVKDGKKLEHQGIKIEFVGHIELFYDRGNHYEFASLTQELAAPGELRQNATYDFEFKNVEKQYESYFGINVKLRYFVRVTVGRRLSDVTKEKDIFVHSYKMPPETNASIKMEVGIEDCLHIEFEYNKNKYHLRDVIVGKIYFLLVRIKIKHMELSIIRRETTGAAPNQYNESETITKFEIMDGAPVRGETIPIRLFLSGFELTPTYKDVNKKFSTRYYLNLVLIDEENRRYFKQQEISIYRLKESDNLIPGLSSVSLES</sequence>
<keyword evidence="4" id="KW-0812">Transmembrane</keyword>
<keyword evidence="3" id="KW-0653">Protein transport</keyword>
<evidence type="ECO:0000256" key="4">
    <source>
        <dbReference type="SAM" id="Phobius"/>
    </source>
</evidence>
<dbReference type="AlphaFoldDB" id="A0AAD5XXZ8"/>
<protein>
    <submittedName>
        <fullName evidence="5">Vacuolar protein sorting-associated protein 26B</fullName>
    </submittedName>
</protein>
<keyword evidence="6" id="KW-1185">Reference proteome</keyword>
<dbReference type="Gene3D" id="2.60.40.640">
    <property type="match status" value="2"/>
</dbReference>
<keyword evidence="2" id="KW-0813">Transport</keyword>
<gene>
    <name evidence="5" type="primary">VPS26B</name>
    <name evidence="5" type="ORF">HK099_006840</name>
</gene>
<keyword evidence="4" id="KW-0472">Membrane</keyword>
<accession>A0AAD5XXZ8</accession>
<keyword evidence="4" id="KW-1133">Transmembrane helix</keyword>
<proteinExistence type="inferred from homology"/>
<dbReference type="Proteomes" id="UP001211065">
    <property type="component" value="Unassembled WGS sequence"/>
</dbReference>
<evidence type="ECO:0000256" key="2">
    <source>
        <dbReference type="ARBA" id="ARBA00022448"/>
    </source>
</evidence>
<dbReference type="FunFam" id="2.60.40.640:FF:000001">
    <property type="entry name" value="Vacuolar protein sorting-associated protein 26A"/>
    <property type="match status" value="1"/>
</dbReference>
<organism evidence="5 6">
    <name type="scientific">Clydaea vesicula</name>
    <dbReference type="NCBI Taxonomy" id="447962"/>
    <lineage>
        <taxon>Eukaryota</taxon>
        <taxon>Fungi</taxon>
        <taxon>Fungi incertae sedis</taxon>
        <taxon>Chytridiomycota</taxon>
        <taxon>Chytridiomycota incertae sedis</taxon>
        <taxon>Chytridiomycetes</taxon>
        <taxon>Lobulomycetales</taxon>
        <taxon>Lobulomycetaceae</taxon>
        <taxon>Clydaea</taxon>
    </lineage>
</organism>